<reference evidence="2" key="1">
    <citation type="submission" date="2021-06" db="EMBL/GenBank/DDBJ databases">
        <authorList>
            <person name="Kallberg Y."/>
            <person name="Tangrot J."/>
            <person name="Rosling A."/>
        </authorList>
    </citation>
    <scope>NUCLEOTIDE SEQUENCE</scope>
    <source>
        <strain evidence="2">MA453B</strain>
    </source>
</reference>
<comment type="caution">
    <text evidence="2">The sequence shown here is derived from an EMBL/GenBank/DDBJ whole genome shotgun (WGS) entry which is preliminary data.</text>
</comment>
<evidence type="ECO:0000313" key="3">
    <source>
        <dbReference type="Proteomes" id="UP000789405"/>
    </source>
</evidence>
<sequence length="48" mass="5597">NEKKQKTNMRLKQNSTPMTNVERKGAEMDETNEEKQTNQMQANTNKKA</sequence>
<name>A0A9N9JMC2_9GLOM</name>
<organism evidence="2 3">
    <name type="scientific">Dentiscutata erythropus</name>
    <dbReference type="NCBI Taxonomy" id="1348616"/>
    <lineage>
        <taxon>Eukaryota</taxon>
        <taxon>Fungi</taxon>
        <taxon>Fungi incertae sedis</taxon>
        <taxon>Mucoromycota</taxon>
        <taxon>Glomeromycotina</taxon>
        <taxon>Glomeromycetes</taxon>
        <taxon>Diversisporales</taxon>
        <taxon>Gigasporaceae</taxon>
        <taxon>Dentiscutata</taxon>
    </lineage>
</organism>
<gene>
    <name evidence="2" type="ORF">DERYTH_LOCUS20946</name>
</gene>
<accession>A0A9N9JMC2</accession>
<dbReference type="AlphaFoldDB" id="A0A9N9JMC2"/>
<proteinExistence type="predicted"/>
<feature type="region of interest" description="Disordered" evidence="1">
    <location>
        <begin position="1"/>
        <end position="48"/>
    </location>
</feature>
<evidence type="ECO:0000256" key="1">
    <source>
        <dbReference type="SAM" id="MobiDB-lite"/>
    </source>
</evidence>
<evidence type="ECO:0000313" key="2">
    <source>
        <dbReference type="EMBL" id="CAG8788643.1"/>
    </source>
</evidence>
<dbReference type="EMBL" id="CAJVPY010025705">
    <property type="protein sequence ID" value="CAG8788643.1"/>
    <property type="molecule type" value="Genomic_DNA"/>
</dbReference>
<feature type="compositionally biased region" description="Polar residues" evidence="1">
    <location>
        <begin position="8"/>
        <end position="19"/>
    </location>
</feature>
<dbReference type="Proteomes" id="UP000789405">
    <property type="component" value="Unassembled WGS sequence"/>
</dbReference>
<protein>
    <submittedName>
        <fullName evidence="2">21270_t:CDS:1</fullName>
    </submittedName>
</protein>
<feature type="compositionally biased region" description="Polar residues" evidence="1">
    <location>
        <begin position="37"/>
        <end position="48"/>
    </location>
</feature>
<feature type="non-terminal residue" evidence="2">
    <location>
        <position position="1"/>
    </location>
</feature>
<keyword evidence="3" id="KW-1185">Reference proteome</keyword>